<keyword evidence="6 20" id="KW-0812">Transmembrane</keyword>
<evidence type="ECO:0000256" key="12">
    <source>
        <dbReference type="ARBA" id="ARBA00023180"/>
    </source>
</evidence>
<comment type="similarity">
    <text evidence="5 20">Belongs to the LAMP family.</text>
</comment>
<comment type="function">
    <text evidence="16">Plays a role in short-term synaptic plasticity in a subset of GABAergic neurons in the brain.</text>
</comment>
<dbReference type="GO" id="GO:0005886">
    <property type="term" value="C:plasma membrane"/>
    <property type="evidence" value="ECO:0007669"/>
    <property type="project" value="UniProtKB-SubCell"/>
</dbReference>
<evidence type="ECO:0000256" key="14">
    <source>
        <dbReference type="ARBA" id="ARBA00023329"/>
    </source>
</evidence>
<dbReference type="GO" id="GO:0072594">
    <property type="term" value="P:establishment of protein localization to organelle"/>
    <property type="evidence" value="ECO:0007669"/>
    <property type="project" value="TreeGrafter"/>
</dbReference>
<evidence type="ECO:0000256" key="1">
    <source>
        <dbReference type="ARBA" id="ARBA00004151"/>
    </source>
</evidence>
<protein>
    <recommendedName>
        <fullName evidence="18">Lysosome-associated membrane glycoprotein 5</fullName>
    </recommendedName>
    <alternativeName>
        <fullName evidence="19">Lysosome-associated membrane protein 5</fullName>
    </alternativeName>
</protein>
<evidence type="ECO:0000256" key="16">
    <source>
        <dbReference type="ARBA" id="ARBA00053950"/>
    </source>
</evidence>
<evidence type="ECO:0000256" key="11">
    <source>
        <dbReference type="ARBA" id="ARBA00023136"/>
    </source>
</evidence>
<dbReference type="InterPro" id="IPR048528">
    <property type="entry name" value="Lamp2-like_luminal"/>
</dbReference>
<evidence type="ECO:0000256" key="7">
    <source>
        <dbReference type="ARBA" id="ARBA00022729"/>
    </source>
</evidence>
<evidence type="ECO:0000256" key="9">
    <source>
        <dbReference type="ARBA" id="ARBA00022989"/>
    </source>
</evidence>
<accession>A0AAJ7J676</accession>
<proteinExistence type="inferred from homology"/>
<keyword evidence="8" id="KW-0967">Endosome</keyword>
<keyword evidence="13" id="KW-0966">Cell projection</keyword>
<evidence type="ECO:0000256" key="2">
    <source>
        <dbReference type="ARBA" id="ARBA00004158"/>
    </source>
</evidence>
<feature type="signal peptide" evidence="23">
    <location>
        <begin position="1"/>
        <end position="16"/>
    </location>
</feature>
<feature type="domain" description="Lysosome-associated membrane glycoprotein 2-like transmembrane" evidence="25">
    <location>
        <begin position="356"/>
        <end position="382"/>
    </location>
</feature>
<evidence type="ECO:0000256" key="15">
    <source>
        <dbReference type="ARBA" id="ARBA00029428"/>
    </source>
</evidence>
<dbReference type="PANTHER" id="PTHR11506">
    <property type="entry name" value="LYSOSOME-ASSOCIATED MEMBRANE GLYCOPROTEIN"/>
    <property type="match status" value="1"/>
</dbReference>
<sequence>MPRFVFFLCLVAAVLALGEGRDEPLLSATDVGSLPVVDAAATTTTFRPDSERDVPASTVSDRIGVVATEKPPITVSPDEPVPVTREETAVGPTSASTRVSRRPALPSRNVTATTVRTPLTESSVTAAVAAAEDASLAPVRRTDVRAPLSSASSASFVSHGPGKWVVNVTNRVCVVVQMAVTVHVSYTDVDDKTSSRTFEIPADNTTRASGFCGESEQNLTLEWPATNLTATDANLTLHFVKNQTANDYSLRRLDVSLPAAAVNFPNSTLNETIVLVYDAPSSSDYVIGLTESYRCLKRQTLWLKRRIGRGLDDVVVNDRTSGYLTVSDLQFQAFKSDNSTVFGLARDCAFDTPDAVPIAVGCALAALVVIVLVAYLIGRRRNQFHGYLSM</sequence>
<evidence type="ECO:0000256" key="17">
    <source>
        <dbReference type="ARBA" id="ARBA00060492"/>
    </source>
</evidence>
<evidence type="ECO:0000313" key="27">
    <source>
        <dbReference type="RefSeq" id="XP_017885692.1"/>
    </source>
</evidence>
<evidence type="ECO:0000256" key="4">
    <source>
        <dbReference type="ARBA" id="ARBA00004279"/>
    </source>
</evidence>
<keyword evidence="12" id="KW-0325">Glycoprotein</keyword>
<dbReference type="InterPro" id="IPR048524">
    <property type="entry name" value="Lamp2-like_TM"/>
</dbReference>
<gene>
    <name evidence="27" type="primary">LOC108628356</name>
</gene>
<evidence type="ECO:0000256" key="8">
    <source>
        <dbReference type="ARBA" id="ARBA00022753"/>
    </source>
</evidence>
<evidence type="ECO:0000256" key="19">
    <source>
        <dbReference type="ARBA" id="ARBA00076257"/>
    </source>
</evidence>
<evidence type="ECO:0000256" key="23">
    <source>
        <dbReference type="SAM" id="SignalP"/>
    </source>
</evidence>
<evidence type="ECO:0000256" key="20">
    <source>
        <dbReference type="PROSITE-ProRule" id="PRU00740"/>
    </source>
</evidence>
<comment type="caution">
    <text evidence="20">Lacks conserved residue(s) required for the propagation of feature annotation.</text>
</comment>
<dbReference type="GO" id="GO:0005765">
    <property type="term" value="C:lysosomal membrane"/>
    <property type="evidence" value="ECO:0007669"/>
    <property type="project" value="TreeGrafter"/>
</dbReference>
<dbReference type="Gene3D" id="2.40.160.110">
    <property type="match status" value="1"/>
</dbReference>
<evidence type="ECO:0000256" key="21">
    <source>
        <dbReference type="SAM" id="MobiDB-lite"/>
    </source>
</evidence>
<keyword evidence="11 20" id="KW-0472">Membrane</keyword>
<evidence type="ECO:0000256" key="3">
    <source>
        <dbReference type="ARBA" id="ARBA00004172"/>
    </source>
</evidence>
<dbReference type="Proteomes" id="UP000694925">
    <property type="component" value="Unplaced"/>
</dbReference>
<keyword evidence="26" id="KW-1185">Reference proteome</keyword>
<evidence type="ECO:0000259" key="25">
    <source>
        <dbReference type="Pfam" id="PF21222"/>
    </source>
</evidence>
<comment type="subcellular location">
    <subcellularLocation>
        <location evidence="4">Cell projection</location>
        <location evidence="4">Dendrite</location>
    </subcellularLocation>
    <subcellularLocation>
        <location evidence="17">Cell projection</location>
        <location evidence="17">Growth cone membrane</location>
        <topology evidence="17">Single-pass type I membrane protein</topology>
    </subcellularLocation>
    <subcellularLocation>
        <location evidence="15">Cytoplasmic vesicle</location>
        <location evidence="15">Secretory vesicle</location>
        <location evidence="15">Synaptic vesicle membrane</location>
        <topology evidence="15">Single-pass type I membrane protein</topology>
    </subcellularLocation>
    <subcellularLocation>
        <location evidence="2">Early endosome membrane</location>
        <topology evidence="2">Single-pass type I membrane protein</topology>
    </subcellularLocation>
    <subcellularLocation>
        <location evidence="1">Endoplasmic reticulum-Golgi intermediate compartment membrane</location>
        <topology evidence="1">Single-pass type I membrane protein</topology>
    </subcellularLocation>
    <subcellularLocation>
        <location evidence="20">Membrane</location>
        <topology evidence="20">Single-pass type I membrane protein</topology>
    </subcellularLocation>
    <subcellularLocation>
        <location evidence="3">Recycling endosome</location>
    </subcellularLocation>
</comment>
<reference evidence="27" key="1">
    <citation type="submission" date="2025-08" db="UniProtKB">
        <authorList>
            <consortium name="RefSeq"/>
        </authorList>
    </citation>
    <scope>IDENTIFICATION</scope>
    <source>
        <tissue evidence="27">Whole body</tissue>
    </source>
</reference>
<dbReference type="Pfam" id="PF01299">
    <property type="entry name" value="Lamp2-like_luminal"/>
    <property type="match status" value="1"/>
</dbReference>
<keyword evidence="7 23" id="KW-0732">Signal</keyword>
<evidence type="ECO:0000256" key="13">
    <source>
        <dbReference type="ARBA" id="ARBA00023273"/>
    </source>
</evidence>
<keyword evidence="14" id="KW-0968">Cytoplasmic vesicle</keyword>
<dbReference type="GeneID" id="108628356"/>
<name>A0AAJ7J676_9HYME</name>
<dbReference type="PANTHER" id="PTHR11506:SF35">
    <property type="entry name" value="LYSOSOME-ASSOCIATED MEMBRANE GLYCOPROTEIN 5"/>
    <property type="match status" value="1"/>
</dbReference>
<evidence type="ECO:0000256" key="22">
    <source>
        <dbReference type="SAM" id="Phobius"/>
    </source>
</evidence>
<evidence type="ECO:0000313" key="26">
    <source>
        <dbReference type="Proteomes" id="UP000694925"/>
    </source>
</evidence>
<dbReference type="CTD" id="3916"/>
<feature type="domain" description="Lysosome-associated membrane glycoprotein 2-like luminal" evidence="24">
    <location>
        <begin position="162"/>
        <end position="306"/>
    </location>
</feature>
<keyword evidence="10" id="KW-0770">Synapse</keyword>
<organism evidence="26 27">
    <name type="scientific">Ceratina calcarata</name>
    <dbReference type="NCBI Taxonomy" id="156304"/>
    <lineage>
        <taxon>Eukaryota</taxon>
        <taxon>Metazoa</taxon>
        <taxon>Ecdysozoa</taxon>
        <taxon>Arthropoda</taxon>
        <taxon>Hexapoda</taxon>
        <taxon>Insecta</taxon>
        <taxon>Pterygota</taxon>
        <taxon>Neoptera</taxon>
        <taxon>Endopterygota</taxon>
        <taxon>Hymenoptera</taxon>
        <taxon>Apocrita</taxon>
        <taxon>Aculeata</taxon>
        <taxon>Apoidea</taxon>
        <taxon>Anthophila</taxon>
        <taxon>Apidae</taxon>
        <taxon>Ceratina</taxon>
        <taxon>Zadontomerus</taxon>
    </lineage>
</organism>
<evidence type="ECO:0000256" key="5">
    <source>
        <dbReference type="ARBA" id="ARBA00009644"/>
    </source>
</evidence>
<feature type="region of interest" description="Disordered" evidence="21">
    <location>
        <begin position="71"/>
        <end position="103"/>
    </location>
</feature>
<dbReference type="AlphaFoldDB" id="A0AAJ7J676"/>
<evidence type="ECO:0000256" key="18">
    <source>
        <dbReference type="ARBA" id="ARBA00074379"/>
    </source>
</evidence>
<dbReference type="GO" id="GO:0031902">
    <property type="term" value="C:late endosome membrane"/>
    <property type="evidence" value="ECO:0007669"/>
    <property type="project" value="TreeGrafter"/>
</dbReference>
<dbReference type="PROSITE" id="PS51407">
    <property type="entry name" value="LAMP_3"/>
    <property type="match status" value="1"/>
</dbReference>
<evidence type="ECO:0000256" key="6">
    <source>
        <dbReference type="ARBA" id="ARBA00022692"/>
    </source>
</evidence>
<feature type="transmembrane region" description="Helical" evidence="22">
    <location>
        <begin position="355"/>
        <end position="377"/>
    </location>
</feature>
<evidence type="ECO:0000256" key="10">
    <source>
        <dbReference type="ARBA" id="ARBA00023018"/>
    </source>
</evidence>
<dbReference type="KEGG" id="ccal:108628356"/>
<evidence type="ECO:0000259" key="24">
    <source>
        <dbReference type="Pfam" id="PF01299"/>
    </source>
</evidence>
<dbReference type="Pfam" id="PF21222">
    <property type="entry name" value="Lamp2_2nd"/>
    <property type="match status" value="1"/>
</dbReference>
<feature type="chain" id="PRO_5042496518" description="Lysosome-associated membrane glycoprotein 5" evidence="23">
    <location>
        <begin position="17"/>
        <end position="390"/>
    </location>
</feature>
<dbReference type="RefSeq" id="XP_017885692.1">
    <property type="nucleotide sequence ID" value="XM_018030203.2"/>
</dbReference>
<dbReference type="InterPro" id="IPR002000">
    <property type="entry name" value="Lysosome-assoc_membr_glycop"/>
</dbReference>
<keyword evidence="9 22" id="KW-1133">Transmembrane helix</keyword>
<dbReference type="CDD" id="cd12087">
    <property type="entry name" value="TM_EGFR-like"/>
    <property type="match status" value="1"/>
</dbReference>